<dbReference type="GO" id="GO:0016197">
    <property type="term" value="P:endosomal transport"/>
    <property type="evidence" value="ECO:0007669"/>
    <property type="project" value="TreeGrafter"/>
</dbReference>
<evidence type="ECO:0000256" key="5">
    <source>
        <dbReference type="SAM" id="Coils"/>
    </source>
</evidence>
<feature type="compositionally biased region" description="Low complexity" evidence="6">
    <location>
        <begin position="825"/>
        <end position="843"/>
    </location>
</feature>
<reference evidence="8" key="1">
    <citation type="submission" date="2022-03" db="EMBL/GenBank/DDBJ databases">
        <authorList>
            <person name="Sayadi A."/>
        </authorList>
    </citation>
    <scope>NUCLEOTIDE SEQUENCE</scope>
</reference>
<dbReference type="Proteomes" id="UP001152888">
    <property type="component" value="Unassembled WGS sequence"/>
</dbReference>
<feature type="compositionally biased region" description="Basic and acidic residues" evidence="6">
    <location>
        <begin position="592"/>
        <end position="601"/>
    </location>
</feature>
<gene>
    <name evidence="8" type="ORF">ACAOBT_LOCUS22660</name>
</gene>
<dbReference type="GO" id="GO:0008270">
    <property type="term" value="F:zinc ion binding"/>
    <property type="evidence" value="ECO:0007669"/>
    <property type="project" value="UniProtKB-KW"/>
</dbReference>
<dbReference type="InterPro" id="IPR022557">
    <property type="entry name" value="SARA-like_C"/>
</dbReference>
<feature type="domain" description="FYVE-type" evidence="7">
    <location>
        <begin position="748"/>
        <end position="806"/>
    </location>
</feature>
<protein>
    <recommendedName>
        <fullName evidence="7">FYVE-type domain-containing protein</fullName>
    </recommendedName>
</protein>
<feature type="region of interest" description="Disordered" evidence="6">
    <location>
        <begin position="451"/>
        <end position="470"/>
    </location>
</feature>
<keyword evidence="1" id="KW-0479">Metal-binding</keyword>
<dbReference type="EMBL" id="CAKOFQ010007230">
    <property type="protein sequence ID" value="CAH1995524.1"/>
    <property type="molecule type" value="Genomic_DNA"/>
</dbReference>
<dbReference type="OrthoDB" id="5872154at2759"/>
<feature type="region of interest" description="Disordered" evidence="6">
    <location>
        <begin position="546"/>
        <end position="733"/>
    </location>
</feature>
<dbReference type="Pfam" id="PF11409">
    <property type="entry name" value="SARA"/>
    <property type="match status" value="1"/>
</dbReference>
<evidence type="ECO:0000256" key="3">
    <source>
        <dbReference type="ARBA" id="ARBA00022833"/>
    </source>
</evidence>
<dbReference type="CDD" id="cd15729">
    <property type="entry name" value="FYVE_endofin"/>
    <property type="match status" value="1"/>
</dbReference>
<evidence type="ECO:0000259" key="7">
    <source>
        <dbReference type="PROSITE" id="PS50178"/>
    </source>
</evidence>
<dbReference type="Pfam" id="PF01363">
    <property type="entry name" value="FYVE"/>
    <property type="match status" value="1"/>
</dbReference>
<feature type="compositionally biased region" description="Basic and acidic residues" evidence="6">
    <location>
        <begin position="547"/>
        <end position="579"/>
    </location>
</feature>
<dbReference type="InterPro" id="IPR024608">
    <property type="entry name" value="SARA-like_SBD"/>
</dbReference>
<feature type="compositionally biased region" description="Basic and acidic residues" evidence="6">
    <location>
        <begin position="372"/>
        <end position="389"/>
    </location>
</feature>
<evidence type="ECO:0000256" key="6">
    <source>
        <dbReference type="SAM" id="MobiDB-lite"/>
    </source>
</evidence>
<organism evidence="8 9">
    <name type="scientific">Acanthoscelides obtectus</name>
    <name type="common">Bean weevil</name>
    <name type="synonym">Bruchus obtectus</name>
    <dbReference type="NCBI Taxonomy" id="200917"/>
    <lineage>
        <taxon>Eukaryota</taxon>
        <taxon>Metazoa</taxon>
        <taxon>Ecdysozoa</taxon>
        <taxon>Arthropoda</taxon>
        <taxon>Hexapoda</taxon>
        <taxon>Insecta</taxon>
        <taxon>Pterygota</taxon>
        <taxon>Neoptera</taxon>
        <taxon>Endopterygota</taxon>
        <taxon>Coleoptera</taxon>
        <taxon>Polyphaga</taxon>
        <taxon>Cucujiformia</taxon>
        <taxon>Chrysomeloidea</taxon>
        <taxon>Chrysomelidae</taxon>
        <taxon>Bruchinae</taxon>
        <taxon>Bruchini</taxon>
        <taxon>Acanthoscelides</taxon>
    </lineage>
</organism>
<feature type="region of interest" description="Disordered" evidence="6">
    <location>
        <begin position="815"/>
        <end position="857"/>
    </location>
</feature>
<keyword evidence="9" id="KW-1185">Reference proteome</keyword>
<dbReference type="Gene3D" id="3.30.1360.220">
    <property type="entry name" value="Domain of unknown function (DUF3480), N-terminal subdomain"/>
    <property type="match status" value="2"/>
</dbReference>
<dbReference type="Gene3D" id="4.10.720.10">
    <property type="entry name" value="Smad anchor for receptor activation, Smad-binding domain"/>
    <property type="match status" value="1"/>
</dbReference>
<dbReference type="PANTHER" id="PTHR46319">
    <property type="entry name" value="ZINC FINGER FYVE DOMAIN-CONTAINING PROTEIN"/>
    <property type="match status" value="1"/>
</dbReference>
<evidence type="ECO:0000313" key="8">
    <source>
        <dbReference type="EMBL" id="CAH1995524.1"/>
    </source>
</evidence>
<dbReference type="SMART" id="SM01422">
    <property type="entry name" value="SARA"/>
    <property type="match status" value="1"/>
</dbReference>
<dbReference type="SMART" id="SM00064">
    <property type="entry name" value="FYVE"/>
    <property type="match status" value="1"/>
</dbReference>
<dbReference type="SUPFAM" id="SSF57903">
    <property type="entry name" value="FYVE/PHD zinc finger"/>
    <property type="match status" value="1"/>
</dbReference>
<dbReference type="Gene3D" id="3.30.500.40">
    <property type="match status" value="1"/>
</dbReference>
<feature type="compositionally biased region" description="Low complexity" evidence="6">
    <location>
        <begin position="631"/>
        <end position="648"/>
    </location>
</feature>
<dbReference type="PROSITE" id="PS50178">
    <property type="entry name" value="ZF_FYVE"/>
    <property type="match status" value="1"/>
</dbReference>
<keyword evidence="5" id="KW-0175">Coiled coil</keyword>
<dbReference type="InterPro" id="IPR013083">
    <property type="entry name" value="Znf_RING/FYVE/PHD"/>
</dbReference>
<feature type="compositionally biased region" description="Basic and acidic residues" evidence="6">
    <location>
        <begin position="451"/>
        <end position="465"/>
    </location>
</feature>
<evidence type="ECO:0000256" key="4">
    <source>
        <dbReference type="PROSITE-ProRule" id="PRU00091"/>
    </source>
</evidence>
<evidence type="ECO:0000313" key="9">
    <source>
        <dbReference type="Proteomes" id="UP001152888"/>
    </source>
</evidence>
<dbReference type="InterPro" id="IPR000306">
    <property type="entry name" value="Znf_FYVE"/>
</dbReference>
<name>A0A9P0LGN5_ACAOB</name>
<accession>A0A9P0LGN5</accession>
<dbReference type="InterPro" id="IPR037145">
    <property type="entry name" value="SARA_Smad-bd_sf"/>
</dbReference>
<sequence length="1489" mass="164262">MEKFAIDLDQVLNDFEYKELTDQYTSKNVPESRASSTTNQTEKHTINNVFHSLNEYLNTSVKITRLEPSDNNLTNEIDSQLPCSPSCSVGPRYSHTQEDTKLISDVSDEGQNCDLDNENVQDFLVGSENVEIEAVVPKTEDEIVVKDVKLCDVVTGYTVLNTEDKQVVLREPHYPNNQNTSNSERNEICYENAELENENLSAGNPDTGITNLKPDEPNTIDNQTIKEEILANISQEDLEAQIAEEKSKVKSIEAELIAEIGNKIPGHTLSQVPQVTSKIGFDTNLDLDDKEISKLLDELEEDEDLSEFGLQKNMAIQAECHKEDAIQQKVEQTNPFEEQDSESRDETVPSVEANINLSYDEKSSSLEPTVDTEAKNEGTHTISKTDRDTNSGNTEVTIKNTENAECEKSIACGFKENTTIEDSICTENCGNKIVSVRECAIDDSKIPVSQEHMETTENVEEKESSTSDIDATRSIQHSAEPAINNEGLHENSAVKDADSNVVGSEIVDDERITASVGDVLIKPNEDFTLVASEEMQTVIKIEDEDSTKEKLETNDHEISQSNDRKLINQESSSLEKDNSQDSLTRPQNLPLKDSEDIKRNIDLIGGPGSTPYNNVYIDKEIEQTMHDSDTDSSTSSSPSFSDTNSVSTASTEEIQDDDLPINRNPFENPSKPDHNEISVGVVESCPTESVERENVTNSDNPVTSQSTSLTSGDIASGVSSREEDKPNPSAIPSDKCWLGKEAPLWVPDSDALACLHCDMKFTVLKRRHHCRACGLVLCSKCCHLRFRLEYLDGEGRVCNKCHDILNMRDLTSGGGEGSAVAITPGSPAGDSSSSGGSPESSAGDSRRPNPNNPLEYCSTVSPLQQAAAGGAGRSGVAQPPAVMVPIGVLKRKGSNKGKSNKSVMFCDGIRPGSDLTNLDNDFNYNNTKTKKLEKNSTSACAGKINRHLPIIDSQTNSFIPSNENNLPPTVTFCKTEITYTECSNAPALIETLKKDQLTFAIHINLYVHLKLINMSCCINKWAWCFSTEGLINVGQDEVVYLIEYINAEVTVPKDIFHHISGLYCDAVKGNSVSELGVSLHNSPNFLDSKNHAGFVYIRPTFQCMENVIKPKDPYVIGILIHRWETPWAKLFPLRLVLRLGAEYRYYPSPIISTRNRDSVFVEIGHTIINLLADFRNFSYSLPQIRGLTIHMEDKNTTVSIPVNRYDQVVKSLNNSSDHILAFAGNFSSQADSHLVCIQDTQGNEDCYSTHAINIQNKPRKITGASFIVFNGALKSTSGLTAKSNIVEDGLMIQVLPEHMQQIREHLRAMKNHTISCGPVNSPSDETVNIVWGENDVNFNLGILSSIDGLSLSGIPSMRVHNGKNHVSLNGNRIIRWTEVFVIQSGQENPKNQDPVDVSRLSETIAKACCDALVKYLDLLLANSFQKIAVRATLQPDNVSYVAGSNGTKLPPIYMKSLDNELVPVLHRITSSNLGESPIVLELIFRILNV</sequence>
<feature type="compositionally biased region" description="Polar residues" evidence="6">
    <location>
        <begin position="695"/>
        <end position="719"/>
    </location>
</feature>
<evidence type="ECO:0000256" key="1">
    <source>
        <dbReference type="ARBA" id="ARBA00022723"/>
    </source>
</evidence>
<proteinExistence type="predicted"/>
<dbReference type="InterPro" id="IPR011011">
    <property type="entry name" value="Znf_FYVE_PHD"/>
</dbReference>
<dbReference type="InterPro" id="IPR017455">
    <property type="entry name" value="Znf_FYVE-rel"/>
</dbReference>
<keyword evidence="3" id="KW-0862">Zinc</keyword>
<feature type="region of interest" description="Disordered" evidence="6">
    <location>
        <begin position="355"/>
        <end position="394"/>
    </location>
</feature>
<dbReference type="PANTHER" id="PTHR46319:SF3">
    <property type="entry name" value="ZINC FINGER FYVE DOMAIN-CONTAINING PROTEIN"/>
    <property type="match status" value="1"/>
</dbReference>
<dbReference type="SMART" id="SM01421">
    <property type="entry name" value="DUF3480"/>
    <property type="match status" value="1"/>
</dbReference>
<evidence type="ECO:0000256" key="2">
    <source>
        <dbReference type="ARBA" id="ARBA00022771"/>
    </source>
</evidence>
<dbReference type="Gene3D" id="3.30.40.10">
    <property type="entry name" value="Zinc/RING finger domain, C3HC4 (zinc finger)"/>
    <property type="match status" value="1"/>
</dbReference>
<keyword evidence="2 4" id="KW-0863">Zinc-finger</keyword>
<feature type="coiled-coil region" evidence="5">
    <location>
        <begin position="226"/>
        <end position="255"/>
    </location>
</feature>
<comment type="caution">
    <text evidence="8">The sequence shown here is derived from an EMBL/GenBank/DDBJ whole genome shotgun (WGS) entry which is preliminary data.</text>
</comment>
<dbReference type="Pfam" id="PF11979">
    <property type="entry name" value="SARA_C"/>
    <property type="match status" value="1"/>
</dbReference>
<dbReference type="GO" id="GO:0031901">
    <property type="term" value="C:early endosome membrane"/>
    <property type="evidence" value="ECO:0007669"/>
    <property type="project" value="TreeGrafter"/>
</dbReference>
<feature type="compositionally biased region" description="Basic and acidic residues" evidence="6">
    <location>
        <begin position="617"/>
        <end position="629"/>
    </location>
</feature>